<dbReference type="Proteomes" id="UP000054564">
    <property type="component" value="Unassembled WGS sequence"/>
</dbReference>
<protein>
    <submittedName>
        <fullName evidence="1">Uncharacterized protein</fullName>
    </submittedName>
</protein>
<organism evidence="1 2">
    <name type="scientific">Puccinia striiformis f. sp. tritici PST-78</name>
    <dbReference type="NCBI Taxonomy" id="1165861"/>
    <lineage>
        <taxon>Eukaryota</taxon>
        <taxon>Fungi</taxon>
        <taxon>Dikarya</taxon>
        <taxon>Basidiomycota</taxon>
        <taxon>Pucciniomycotina</taxon>
        <taxon>Pucciniomycetes</taxon>
        <taxon>Pucciniales</taxon>
        <taxon>Pucciniaceae</taxon>
        <taxon>Puccinia</taxon>
    </lineage>
</organism>
<evidence type="ECO:0000313" key="1">
    <source>
        <dbReference type="EMBL" id="KNE99431.1"/>
    </source>
</evidence>
<name>A0A0L0VJM3_9BASI</name>
<keyword evidence="2" id="KW-1185">Reference proteome</keyword>
<reference evidence="2" key="1">
    <citation type="submission" date="2014-03" db="EMBL/GenBank/DDBJ databases">
        <title>The Genome Sequence of Puccinia striiformis f. sp. tritici PST-78.</title>
        <authorList>
            <consortium name="The Broad Institute Genome Sequencing Platform"/>
            <person name="Cuomo C."/>
            <person name="Hulbert S."/>
            <person name="Chen X."/>
            <person name="Walker B."/>
            <person name="Young S.K."/>
            <person name="Zeng Q."/>
            <person name="Gargeya S."/>
            <person name="Fitzgerald M."/>
            <person name="Haas B."/>
            <person name="Abouelleil A."/>
            <person name="Alvarado L."/>
            <person name="Arachchi H.M."/>
            <person name="Berlin A.M."/>
            <person name="Chapman S.B."/>
            <person name="Goldberg J."/>
            <person name="Griggs A."/>
            <person name="Gujja S."/>
            <person name="Hansen M."/>
            <person name="Howarth C."/>
            <person name="Imamovic A."/>
            <person name="Larimer J."/>
            <person name="McCowan C."/>
            <person name="Montmayeur A."/>
            <person name="Murphy C."/>
            <person name="Neiman D."/>
            <person name="Pearson M."/>
            <person name="Priest M."/>
            <person name="Roberts A."/>
            <person name="Saif S."/>
            <person name="Shea T."/>
            <person name="Sisk P."/>
            <person name="Sykes S."/>
            <person name="Wortman J."/>
            <person name="Nusbaum C."/>
            <person name="Birren B."/>
        </authorList>
    </citation>
    <scope>NUCLEOTIDE SEQUENCE [LARGE SCALE GENOMIC DNA]</scope>
    <source>
        <strain evidence="2">race PST-78</strain>
    </source>
</reference>
<sequence length="109" mass="12373">MACTLGTTGRRAESPLDRWQVKGAFITIRMQLVWRVDSPLQPSTPARSMSSPRSLITYMLYRPGPTHTFLQWVMEVAGHGLLLALVSRTALSPERHEIEFQREAQHLNS</sequence>
<proteinExistence type="predicted"/>
<dbReference type="AlphaFoldDB" id="A0A0L0VJM3"/>
<evidence type="ECO:0000313" key="2">
    <source>
        <dbReference type="Proteomes" id="UP000054564"/>
    </source>
</evidence>
<comment type="caution">
    <text evidence="1">The sequence shown here is derived from an EMBL/GenBank/DDBJ whole genome shotgun (WGS) entry which is preliminary data.</text>
</comment>
<dbReference type="EMBL" id="AJIL01000046">
    <property type="protein sequence ID" value="KNE99431.1"/>
    <property type="molecule type" value="Genomic_DNA"/>
</dbReference>
<gene>
    <name evidence="1" type="ORF">PSTG_07359</name>
</gene>
<accession>A0A0L0VJM3</accession>